<dbReference type="AlphaFoldDB" id="A0A319EFQ3"/>
<proteinExistence type="predicted"/>
<name>A0A319EFQ3_ASPSB</name>
<organism evidence="1 2">
    <name type="scientific">Aspergillus sclerotiicarbonarius (strain CBS 121057 / IBT 28362)</name>
    <dbReference type="NCBI Taxonomy" id="1448318"/>
    <lineage>
        <taxon>Eukaryota</taxon>
        <taxon>Fungi</taxon>
        <taxon>Dikarya</taxon>
        <taxon>Ascomycota</taxon>
        <taxon>Pezizomycotina</taxon>
        <taxon>Eurotiomycetes</taxon>
        <taxon>Eurotiomycetidae</taxon>
        <taxon>Eurotiales</taxon>
        <taxon>Aspergillaceae</taxon>
        <taxon>Aspergillus</taxon>
        <taxon>Aspergillus subgen. Circumdati</taxon>
    </lineage>
</organism>
<gene>
    <name evidence="1" type="ORF">BO78DRAFT_441838</name>
</gene>
<evidence type="ECO:0000313" key="2">
    <source>
        <dbReference type="Proteomes" id="UP000248423"/>
    </source>
</evidence>
<protein>
    <submittedName>
        <fullName evidence="1">Uncharacterized protein</fullName>
    </submittedName>
</protein>
<reference evidence="1 2" key="1">
    <citation type="submission" date="2018-02" db="EMBL/GenBank/DDBJ databases">
        <title>The genomes of Aspergillus section Nigri reveals drivers in fungal speciation.</title>
        <authorList>
            <consortium name="DOE Joint Genome Institute"/>
            <person name="Vesth T.C."/>
            <person name="Nybo J."/>
            <person name="Theobald S."/>
            <person name="Brandl J."/>
            <person name="Frisvad J.C."/>
            <person name="Nielsen K.F."/>
            <person name="Lyhne E.K."/>
            <person name="Kogle M.E."/>
            <person name="Kuo A."/>
            <person name="Riley R."/>
            <person name="Clum A."/>
            <person name="Nolan M."/>
            <person name="Lipzen A."/>
            <person name="Salamov A."/>
            <person name="Henrissat B."/>
            <person name="Wiebenga A."/>
            <person name="De vries R.P."/>
            <person name="Grigoriev I.V."/>
            <person name="Mortensen U.H."/>
            <person name="Andersen M.R."/>
            <person name="Baker S.E."/>
        </authorList>
    </citation>
    <scope>NUCLEOTIDE SEQUENCE [LARGE SCALE GENOMIC DNA]</scope>
    <source>
        <strain evidence="1 2">CBS 121057</strain>
    </source>
</reference>
<dbReference type="EMBL" id="KZ826335">
    <property type="protein sequence ID" value="PYI08380.1"/>
    <property type="molecule type" value="Genomic_DNA"/>
</dbReference>
<evidence type="ECO:0000313" key="1">
    <source>
        <dbReference type="EMBL" id="PYI08380.1"/>
    </source>
</evidence>
<dbReference type="VEuPathDB" id="FungiDB:BO78DRAFT_441838"/>
<dbReference type="Proteomes" id="UP000248423">
    <property type="component" value="Unassembled WGS sequence"/>
</dbReference>
<dbReference type="OrthoDB" id="4493271at2759"/>
<sequence>MGESLIPFIFLPPTGTTPPTVTSGAHPAADTHDDDWVDEGYLIGCNEKKESAMIYLHTASEVSVMRRGLFDKLDLAIEEASDTLIPYRNTGSSNTIKTLGIARNVSWGFTKKDPVYQTDFYVVNSDQVDVIIGKRELIMYGLVSRRGVDVVSGRHSFVNHVESDDPRPIGAPILLPPRPKPKKHWWRLTRKAGDSLQETEQQHTSLAAHRKEVEKKDERIVAVLHEERRPARDHIRQRIAVPAKHQLSPRPTHLEAMAKSKTTNIYYFRDSGLGIQYLSAFIADNLDNNILTPQCHQRLFNMHPVREGPETTVRLTNDKVLMVRDSISLRISDDTLRISESEDFYIPVDEDVDLDIPSSVDVILGRHSFINSTDPRIRKGIIWVTEPQG</sequence>
<keyword evidence="2" id="KW-1185">Reference proteome</keyword>
<accession>A0A319EFQ3</accession>